<dbReference type="GeneID" id="56502097"/>
<dbReference type="PANTHER" id="PTHR32309:SF13">
    <property type="entry name" value="FERRIC ENTEROBACTIN TRANSPORT PROTEIN FEPE"/>
    <property type="match status" value="1"/>
</dbReference>
<evidence type="ECO:0000313" key="2">
    <source>
        <dbReference type="EMBL" id="MBM2765947.1"/>
    </source>
</evidence>
<gene>
    <name evidence="3" type="ORF">BAN20980_04041</name>
    <name evidence="2" type="ORF">JQK92_05835</name>
</gene>
<accession>A0A6P2GDZ7</accession>
<keyword evidence="5" id="KW-1185">Reference proteome</keyword>
<keyword evidence="1" id="KW-0472">Membrane</keyword>
<sequence length="372" mass="41818">MITDSIKKHRLFWGMIVLPMILATIYFAILAEDRYVSTSQVVVHKVSSESAGGGGQMQGLAVLMGGSGLADGTSAETLYVREFVLSQDMLDILQKKLHWSQHYSGRLRDMWYYLPPNASREVMLKYYQRMVTAQFDMTTGLLTIEVQAFDREFADQTLSVIISESDKFVNEISHRLAREKVSFSEGELERARLNYESKREALLHFQGANNVLDAEQSALARNDVITGLQAQLTKENASLRAMRASLSDDSPQVRQQKIRISAIQDQMSAENQKLVAKNSNNRMNVTASRYKGLELEAGIAEDSYKASVSSLESSRIEATRKLRSLVVVVSPNMPDEALFPRRIYSLFTVMVILLLIYGIANFVIATVNDHKD</sequence>
<name>A0A6P2GDZ7_9BURK</name>
<dbReference type="InterPro" id="IPR050445">
    <property type="entry name" value="Bact_polysacc_biosynth/exp"/>
</dbReference>
<dbReference type="AlphaFoldDB" id="A0A6P2GDZ7"/>
<organism evidence="3 4">
    <name type="scientific">Burkholderia anthina</name>
    <dbReference type="NCBI Taxonomy" id="179879"/>
    <lineage>
        <taxon>Bacteria</taxon>
        <taxon>Pseudomonadati</taxon>
        <taxon>Pseudomonadota</taxon>
        <taxon>Betaproteobacteria</taxon>
        <taxon>Burkholderiales</taxon>
        <taxon>Burkholderiaceae</taxon>
        <taxon>Burkholderia</taxon>
        <taxon>Burkholderia cepacia complex</taxon>
    </lineage>
</organism>
<reference evidence="2 5" key="2">
    <citation type="submission" date="2021-02" db="EMBL/GenBank/DDBJ databases">
        <title>Draft genome of the type strains Burkholderia anthina DSM16086.</title>
        <authorList>
            <person name="Hertel R."/>
            <person name="Meissner J."/>
            <person name="Poehlein A."/>
            <person name="Daniel R."/>
            <person name="Commichau F.M."/>
        </authorList>
    </citation>
    <scope>NUCLEOTIDE SEQUENCE [LARGE SCALE GENOMIC DNA]</scope>
    <source>
        <strain evidence="2 5">DSM 16086</strain>
    </source>
</reference>
<dbReference type="Proteomes" id="UP000494201">
    <property type="component" value="Unassembled WGS sequence"/>
</dbReference>
<evidence type="ECO:0000256" key="1">
    <source>
        <dbReference type="SAM" id="Phobius"/>
    </source>
</evidence>
<dbReference type="EMBL" id="JAFCIQ010000003">
    <property type="protein sequence ID" value="MBM2765947.1"/>
    <property type="molecule type" value="Genomic_DNA"/>
</dbReference>
<dbReference type="RefSeq" id="WP_174927178.1">
    <property type="nucleotide sequence ID" value="NZ_CABVLY010000016.1"/>
</dbReference>
<dbReference type="GO" id="GO:0005886">
    <property type="term" value="C:plasma membrane"/>
    <property type="evidence" value="ECO:0007669"/>
    <property type="project" value="TreeGrafter"/>
</dbReference>
<proteinExistence type="predicted"/>
<dbReference type="Proteomes" id="UP000755577">
    <property type="component" value="Unassembled WGS sequence"/>
</dbReference>
<dbReference type="EMBL" id="CABVLY010000016">
    <property type="protein sequence ID" value="VVU51319.1"/>
    <property type="molecule type" value="Genomic_DNA"/>
</dbReference>
<keyword evidence="1" id="KW-0812">Transmembrane</keyword>
<dbReference type="PANTHER" id="PTHR32309">
    <property type="entry name" value="TYROSINE-PROTEIN KINASE"/>
    <property type="match status" value="1"/>
</dbReference>
<feature type="transmembrane region" description="Helical" evidence="1">
    <location>
        <begin position="12"/>
        <end position="31"/>
    </location>
</feature>
<protein>
    <submittedName>
        <fullName evidence="2">ABC transporter permease</fullName>
    </submittedName>
    <submittedName>
        <fullName evidence="3">Lipopolysaccharide biosynthesis protein</fullName>
    </submittedName>
</protein>
<keyword evidence="1" id="KW-1133">Transmembrane helix</keyword>
<feature type="transmembrane region" description="Helical" evidence="1">
    <location>
        <begin position="343"/>
        <end position="367"/>
    </location>
</feature>
<evidence type="ECO:0000313" key="3">
    <source>
        <dbReference type="EMBL" id="VVU51319.1"/>
    </source>
</evidence>
<evidence type="ECO:0000313" key="4">
    <source>
        <dbReference type="Proteomes" id="UP000494201"/>
    </source>
</evidence>
<dbReference type="GO" id="GO:0004713">
    <property type="term" value="F:protein tyrosine kinase activity"/>
    <property type="evidence" value="ECO:0007669"/>
    <property type="project" value="TreeGrafter"/>
</dbReference>
<evidence type="ECO:0000313" key="5">
    <source>
        <dbReference type="Proteomes" id="UP000755577"/>
    </source>
</evidence>
<reference evidence="3 4" key="1">
    <citation type="submission" date="2019-09" db="EMBL/GenBank/DDBJ databases">
        <authorList>
            <person name="Depoorter E."/>
        </authorList>
    </citation>
    <scope>NUCLEOTIDE SEQUENCE [LARGE SCALE GENOMIC DNA]</scope>
    <source>
        <strain evidence="3">LMG 20980</strain>
    </source>
</reference>